<dbReference type="Gene3D" id="1.20.1560.10">
    <property type="entry name" value="ABC transporter type 1, transmembrane domain"/>
    <property type="match status" value="1"/>
</dbReference>
<evidence type="ECO:0000256" key="7">
    <source>
        <dbReference type="ARBA" id="ARBA00022989"/>
    </source>
</evidence>
<accession>W4M7J2</accession>
<evidence type="ECO:0000256" key="4">
    <source>
        <dbReference type="ARBA" id="ARBA00022692"/>
    </source>
</evidence>
<evidence type="ECO:0000313" key="12">
    <source>
        <dbReference type="EMBL" id="ETX05617.1"/>
    </source>
</evidence>
<dbReference type="InterPro" id="IPR039421">
    <property type="entry name" value="Type_1_exporter"/>
</dbReference>
<dbReference type="GO" id="GO:0005886">
    <property type="term" value="C:plasma membrane"/>
    <property type="evidence" value="ECO:0007669"/>
    <property type="project" value="UniProtKB-SubCell"/>
</dbReference>
<evidence type="ECO:0000256" key="6">
    <source>
        <dbReference type="ARBA" id="ARBA00022840"/>
    </source>
</evidence>
<evidence type="ECO:0000256" key="2">
    <source>
        <dbReference type="ARBA" id="ARBA00022448"/>
    </source>
</evidence>
<dbReference type="Proteomes" id="UP000019140">
    <property type="component" value="Unassembled WGS sequence"/>
</dbReference>
<evidence type="ECO:0000256" key="3">
    <source>
        <dbReference type="ARBA" id="ARBA00022475"/>
    </source>
</evidence>
<keyword evidence="2" id="KW-0813">Transport</keyword>
<keyword evidence="7 9" id="KW-1133">Transmembrane helix</keyword>
<feature type="transmembrane region" description="Helical" evidence="9">
    <location>
        <begin position="162"/>
        <end position="179"/>
    </location>
</feature>
<feature type="transmembrane region" description="Helical" evidence="9">
    <location>
        <begin position="79"/>
        <end position="97"/>
    </location>
</feature>
<keyword evidence="8 9" id="KW-0472">Membrane</keyword>
<keyword evidence="4 9" id="KW-0812">Transmembrane</keyword>
<dbReference type="InterPro" id="IPR017871">
    <property type="entry name" value="ABC_transporter-like_CS"/>
</dbReference>
<evidence type="ECO:0008006" key="14">
    <source>
        <dbReference type="Google" id="ProtNLM"/>
    </source>
</evidence>
<evidence type="ECO:0000259" key="11">
    <source>
        <dbReference type="PROSITE" id="PS50929"/>
    </source>
</evidence>
<evidence type="ECO:0000256" key="5">
    <source>
        <dbReference type="ARBA" id="ARBA00022741"/>
    </source>
</evidence>
<keyword evidence="3" id="KW-1003">Cell membrane</keyword>
<gene>
    <name evidence="12" type="ORF">ETSY2_21920</name>
</gene>
<reference evidence="12 13" key="1">
    <citation type="journal article" date="2014" name="Nature">
        <title>An environmental bacterial taxon with a large and distinct metabolic repertoire.</title>
        <authorList>
            <person name="Wilson M.C."/>
            <person name="Mori T."/>
            <person name="Ruckert C."/>
            <person name="Uria A.R."/>
            <person name="Helf M.J."/>
            <person name="Takada K."/>
            <person name="Gernert C."/>
            <person name="Steffens U.A."/>
            <person name="Heycke N."/>
            <person name="Schmitt S."/>
            <person name="Rinke C."/>
            <person name="Helfrich E.J."/>
            <person name="Brachmann A.O."/>
            <person name="Gurgui C."/>
            <person name="Wakimoto T."/>
            <person name="Kracht M."/>
            <person name="Crusemann M."/>
            <person name="Hentschel U."/>
            <person name="Abe I."/>
            <person name="Matsunaga S."/>
            <person name="Kalinowski J."/>
            <person name="Takeyama H."/>
            <person name="Piel J."/>
        </authorList>
    </citation>
    <scope>NUCLEOTIDE SEQUENCE [LARGE SCALE GENOMIC DNA]</scope>
    <source>
        <strain evidence="13">TSY2</strain>
    </source>
</reference>
<sequence length="613" mass="68260">MTTSEVSPAPRTLWHITGGQRLYYLGAILALGLSNLFMFGAPLVGKYAIDMVVASDLGLGIPVLSWLAKLNGNHAMMTYLWLSAAATLSLTAIGAVFQYMRGRWAARASEAIVRWVRNQLFRHLTYLPARFYDHADTGDLVQRCNSDVETLRVFLAKDVVDIGRALLLIITVSPVLFWLDTRLAMVSLLLIPLLIVFAYMFFMRLKAIFLITDEAEAEMTAVLQENLTGIRVVRAFARQAYETEKFAAKNDAFRDHHHHMIQLMGIYWGVSDTLAILQMGLVLFAGAGWVGDGSITVGTLFAFLTYLTMILWPLREMGRVLTDAGKAVVALERINDILNEREESRTRHHPVRRAEGRIDVEHVSFGYTPHYHILHDISFSVAPGETLALVGPPGAGKSTVVRLLLRLYDYEQGSIRLDGLELRTLDRQYVRQQFGVVLQEPFLYSKTIRGNLLVGQPGATHTELGEAVQHAAIDADILSFPAGEETLVGERGVTLSGGQRQRLALARALLHQPAILVLDDALSAVDTGTEQRILDALDKRRGNQTTIVIAHRLSSVMHADRILVFDAGRIVQSGSHETLAEQMGPYRNLCQIQGHLDTEIDRDMQRFNLETIS</sequence>
<feature type="transmembrane region" description="Helical" evidence="9">
    <location>
        <begin position="295"/>
        <end position="314"/>
    </location>
</feature>
<dbReference type="EMBL" id="AZHX01000914">
    <property type="protein sequence ID" value="ETX05617.1"/>
    <property type="molecule type" value="Genomic_DNA"/>
</dbReference>
<dbReference type="InterPro" id="IPR003593">
    <property type="entry name" value="AAA+_ATPase"/>
</dbReference>
<dbReference type="SMART" id="SM00382">
    <property type="entry name" value="AAA"/>
    <property type="match status" value="1"/>
</dbReference>
<feature type="domain" description="ABC transporter" evidence="10">
    <location>
        <begin position="358"/>
        <end position="592"/>
    </location>
</feature>
<evidence type="ECO:0000256" key="9">
    <source>
        <dbReference type="SAM" id="Phobius"/>
    </source>
</evidence>
<dbReference type="GO" id="GO:0015421">
    <property type="term" value="F:ABC-type oligopeptide transporter activity"/>
    <property type="evidence" value="ECO:0007669"/>
    <property type="project" value="TreeGrafter"/>
</dbReference>
<feature type="transmembrane region" description="Helical" evidence="9">
    <location>
        <begin position="185"/>
        <end position="202"/>
    </location>
</feature>
<dbReference type="PANTHER" id="PTHR43394">
    <property type="entry name" value="ATP-DEPENDENT PERMEASE MDL1, MITOCHONDRIAL"/>
    <property type="match status" value="1"/>
</dbReference>
<dbReference type="InterPro" id="IPR027417">
    <property type="entry name" value="P-loop_NTPase"/>
</dbReference>
<dbReference type="GO" id="GO:0016887">
    <property type="term" value="F:ATP hydrolysis activity"/>
    <property type="evidence" value="ECO:0007669"/>
    <property type="project" value="InterPro"/>
</dbReference>
<evidence type="ECO:0000256" key="1">
    <source>
        <dbReference type="ARBA" id="ARBA00004651"/>
    </source>
</evidence>
<dbReference type="InterPro" id="IPR036640">
    <property type="entry name" value="ABC1_TM_sf"/>
</dbReference>
<keyword evidence="13" id="KW-1185">Reference proteome</keyword>
<comment type="subcellular location">
    <subcellularLocation>
        <location evidence="1">Cell membrane</location>
        <topology evidence="1">Multi-pass membrane protein</topology>
    </subcellularLocation>
</comment>
<dbReference type="Pfam" id="PF00005">
    <property type="entry name" value="ABC_tran"/>
    <property type="match status" value="1"/>
</dbReference>
<evidence type="ECO:0000313" key="13">
    <source>
        <dbReference type="Proteomes" id="UP000019140"/>
    </source>
</evidence>
<dbReference type="Gene3D" id="3.40.50.300">
    <property type="entry name" value="P-loop containing nucleotide triphosphate hydrolases"/>
    <property type="match status" value="1"/>
</dbReference>
<dbReference type="SUPFAM" id="SSF52540">
    <property type="entry name" value="P-loop containing nucleoside triphosphate hydrolases"/>
    <property type="match status" value="1"/>
</dbReference>
<dbReference type="FunFam" id="3.40.50.300:FF:000221">
    <property type="entry name" value="Multidrug ABC transporter ATP-binding protein"/>
    <property type="match status" value="1"/>
</dbReference>
<keyword evidence="5" id="KW-0547">Nucleotide-binding</keyword>
<dbReference type="InterPro" id="IPR003439">
    <property type="entry name" value="ABC_transporter-like_ATP-bd"/>
</dbReference>
<dbReference type="PATRIC" id="fig|1429439.4.peg.3718"/>
<dbReference type="Pfam" id="PF00664">
    <property type="entry name" value="ABC_membrane"/>
    <property type="match status" value="1"/>
</dbReference>
<dbReference type="HOGENOM" id="CLU_000604_84_7_7"/>
<protein>
    <recommendedName>
        <fullName evidence="14">ABC transporter</fullName>
    </recommendedName>
</protein>
<keyword evidence="6" id="KW-0067">ATP-binding</keyword>
<name>W4M7J2_9BACT</name>
<dbReference type="PROSITE" id="PS00211">
    <property type="entry name" value="ABC_TRANSPORTER_1"/>
    <property type="match status" value="1"/>
</dbReference>
<evidence type="ECO:0000256" key="8">
    <source>
        <dbReference type="ARBA" id="ARBA00023136"/>
    </source>
</evidence>
<feature type="transmembrane region" description="Helical" evidence="9">
    <location>
        <begin position="266"/>
        <end position="289"/>
    </location>
</feature>
<dbReference type="GO" id="GO:0005524">
    <property type="term" value="F:ATP binding"/>
    <property type="evidence" value="ECO:0007669"/>
    <property type="project" value="UniProtKB-KW"/>
</dbReference>
<dbReference type="SUPFAM" id="SSF90123">
    <property type="entry name" value="ABC transporter transmembrane region"/>
    <property type="match status" value="1"/>
</dbReference>
<dbReference type="PROSITE" id="PS50929">
    <property type="entry name" value="ABC_TM1F"/>
    <property type="match status" value="1"/>
</dbReference>
<dbReference type="AlphaFoldDB" id="W4M7J2"/>
<comment type="caution">
    <text evidence="12">The sequence shown here is derived from an EMBL/GenBank/DDBJ whole genome shotgun (WGS) entry which is preliminary data.</text>
</comment>
<feature type="domain" description="ABC transmembrane type-1" evidence="11">
    <location>
        <begin position="25"/>
        <end position="326"/>
    </location>
</feature>
<dbReference type="InterPro" id="IPR011527">
    <property type="entry name" value="ABC1_TM_dom"/>
</dbReference>
<dbReference type="PROSITE" id="PS50893">
    <property type="entry name" value="ABC_TRANSPORTER_2"/>
    <property type="match status" value="1"/>
</dbReference>
<evidence type="ECO:0000259" key="10">
    <source>
        <dbReference type="PROSITE" id="PS50893"/>
    </source>
</evidence>
<organism evidence="12 13">
    <name type="scientific">Candidatus Entotheonella gemina</name>
    <dbReference type="NCBI Taxonomy" id="1429439"/>
    <lineage>
        <taxon>Bacteria</taxon>
        <taxon>Pseudomonadati</taxon>
        <taxon>Nitrospinota/Tectimicrobiota group</taxon>
        <taxon>Candidatus Tectimicrobiota</taxon>
        <taxon>Candidatus Entotheonellia</taxon>
        <taxon>Candidatus Entotheonellales</taxon>
        <taxon>Candidatus Entotheonellaceae</taxon>
        <taxon>Candidatus Entotheonella</taxon>
    </lineage>
</organism>
<proteinExistence type="predicted"/>
<feature type="transmembrane region" description="Helical" evidence="9">
    <location>
        <begin position="22"/>
        <end position="40"/>
    </location>
</feature>
<dbReference type="CDD" id="cd18542">
    <property type="entry name" value="ABC_6TM_YknU_like"/>
    <property type="match status" value="1"/>
</dbReference>
<dbReference type="PANTHER" id="PTHR43394:SF1">
    <property type="entry name" value="ATP-BINDING CASSETTE SUB-FAMILY B MEMBER 10, MITOCHONDRIAL"/>
    <property type="match status" value="1"/>
</dbReference>